<dbReference type="RefSeq" id="WP_108735815.1">
    <property type="nucleotide sequence ID" value="NZ_CP020919.1"/>
</dbReference>
<evidence type="ECO:0000256" key="1">
    <source>
        <dbReference type="ARBA" id="ARBA00001946"/>
    </source>
</evidence>
<dbReference type="InterPro" id="IPR000086">
    <property type="entry name" value="NUDIX_hydrolase_dom"/>
</dbReference>
<keyword evidence="2 3" id="KW-0378">Hydrolase</keyword>
<evidence type="ECO:0000256" key="2">
    <source>
        <dbReference type="ARBA" id="ARBA00022801"/>
    </source>
</evidence>
<dbReference type="Pfam" id="PF00293">
    <property type="entry name" value="NUDIX"/>
    <property type="match status" value="1"/>
</dbReference>
<dbReference type="InterPro" id="IPR020476">
    <property type="entry name" value="Nudix_hydrolase"/>
</dbReference>
<protein>
    <recommendedName>
        <fullName evidence="4">Nudix hydrolase domain-containing protein</fullName>
    </recommendedName>
</protein>
<evidence type="ECO:0000259" key="4">
    <source>
        <dbReference type="PROSITE" id="PS51462"/>
    </source>
</evidence>
<dbReference type="PROSITE" id="PS51462">
    <property type="entry name" value="NUDIX"/>
    <property type="match status" value="1"/>
</dbReference>
<dbReference type="SUPFAM" id="SSF55811">
    <property type="entry name" value="Nudix"/>
    <property type="match status" value="1"/>
</dbReference>
<dbReference type="Gene3D" id="3.90.79.10">
    <property type="entry name" value="Nucleoside Triphosphate Pyrophosphohydrolase"/>
    <property type="match status" value="1"/>
</dbReference>
<evidence type="ECO:0000256" key="3">
    <source>
        <dbReference type="RuleBase" id="RU003476"/>
    </source>
</evidence>
<dbReference type="GO" id="GO:0016787">
    <property type="term" value="F:hydrolase activity"/>
    <property type="evidence" value="ECO:0007669"/>
    <property type="project" value="UniProtKB-KW"/>
</dbReference>
<dbReference type="PROSITE" id="PS00893">
    <property type="entry name" value="NUDIX_BOX"/>
    <property type="match status" value="1"/>
</dbReference>
<dbReference type="PRINTS" id="PR00502">
    <property type="entry name" value="NUDIXFAMILY"/>
</dbReference>
<organism evidence="5 6">
    <name type="scientific">Flavobacterium kingsejongi</name>
    <dbReference type="NCBI Taxonomy" id="1678728"/>
    <lineage>
        <taxon>Bacteria</taxon>
        <taxon>Pseudomonadati</taxon>
        <taxon>Bacteroidota</taxon>
        <taxon>Flavobacteriia</taxon>
        <taxon>Flavobacteriales</taxon>
        <taxon>Flavobacteriaceae</taxon>
        <taxon>Flavobacterium</taxon>
    </lineage>
</organism>
<dbReference type="InterPro" id="IPR015797">
    <property type="entry name" value="NUDIX_hydrolase-like_dom_sf"/>
</dbReference>
<dbReference type="CDD" id="cd03674">
    <property type="entry name" value="NUDIX_Hydrolase"/>
    <property type="match status" value="1"/>
</dbReference>
<dbReference type="EMBL" id="CP020919">
    <property type="protein sequence ID" value="AWG24161.1"/>
    <property type="molecule type" value="Genomic_DNA"/>
</dbReference>
<dbReference type="KEGG" id="fki:FK004_02450"/>
<name>A0A2S1LKE3_9FLAO</name>
<evidence type="ECO:0000313" key="6">
    <source>
        <dbReference type="Proteomes" id="UP000244677"/>
    </source>
</evidence>
<proteinExistence type="inferred from homology"/>
<reference evidence="5 6" key="1">
    <citation type="submission" date="2017-04" db="EMBL/GenBank/DDBJ databases">
        <title>Complete genome sequence of Flavobacterium kingsejong AJ004.</title>
        <authorList>
            <person name="Lee P.C."/>
        </authorList>
    </citation>
    <scope>NUCLEOTIDE SEQUENCE [LARGE SCALE GENOMIC DNA]</scope>
    <source>
        <strain evidence="5 6">AJ004</strain>
    </source>
</reference>
<comment type="cofactor">
    <cofactor evidence="1">
        <name>Mg(2+)</name>
        <dbReference type="ChEBI" id="CHEBI:18420"/>
    </cofactor>
</comment>
<accession>A0A2S1LKE3</accession>
<dbReference type="OrthoDB" id="954553at2"/>
<dbReference type="InterPro" id="IPR020084">
    <property type="entry name" value="NUDIX_hydrolase_CS"/>
</dbReference>
<dbReference type="PANTHER" id="PTHR43046:SF2">
    <property type="entry name" value="8-OXO-DGTP DIPHOSPHATASE-RELATED"/>
    <property type="match status" value="1"/>
</dbReference>
<dbReference type="Proteomes" id="UP000244677">
    <property type="component" value="Chromosome"/>
</dbReference>
<comment type="similarity">
    <text evidence="3">Belongs to the Nudix hydrolase family.</text>
</comment>
<keyword evidence="6" id="KW-1185">Reference proteome</keyword>
<dbReference type="PANTHER" id="PTHR43046">
    <property type="entry name" value="GDP-MANNOSE MANNOSYL HYDROLASE"/>
    <property type="match status" value="1"/>
</dbReference>
<gene>
    <name evidence="5" type="ORF">FK004_02450</name>
</gene>
<evidence type="ECO:0000313" key="5">
    <source>
        <dbReference type="EMBL" id="AWG24161.1"/>
    </source>
</evidence>
<sequence>MKKQPTVSVIVFRTLAQDTDVLLIHHRKFDRWMVPGGHVEPVENPNEAAIREVLEETGIGIRLVSFLHQLHPVSDAECLLPPEYLYQQLIPASSKEAAHYHIDMTYIGTAIGGELTLNAAETKAVRWVPIADIATVNTFEGTRSTITDTYNKLCNTPKQL</sequence>
<dbReference type="AlphaFoldDB" id="A0A2S1LKE3"/>
<feature type="domain" description="Nudix hydrolase" evidence="4">
    <location>
        <begin position="2"/>
        <end position="155"/>
    </location>
</feature>